<dbReference type="AlphaFoldDB" id="F0WKC8"/>
<dbReference type="InterPro" id="IPR039195">
    <property type="entry name" value="ANKRD40"/>
</dbReference>
<dbReference type="PANTHER" id="PTHR24192:SF2">
    <property type="entry name" value="ANKRD40 C-TERMINAL-LIKE PROTEIN-RELATED"/>
    <property type="match status" value="1"/>
</dbReference>
<organism evidence="2">
    <name type="scientific">Albugo laibachii Nc14</name>
    <dbReference type="NCBI Taxonomy" id="890382"/>
    <lineage>
        <taxon>Eukaryota</taxon>
        <taxon>Sar</taxon>
        <taxon>Stramenopiles</taxon>
        <taxon>Oomycota</taxon>
        <taxon>Peronosporomycetes</taxon>
        <taxon>Albuginales</taxon>
        <taxon>Albuginaceae</taxon>
        <taxon>Albugo</taxon>
    </lineage>
</organism>
<reference evidence="2" key="1">
    <citation type="journal article" date="2011" name="PLoS Biol.">
        <title>Gene gain and loss during evolution of obligate parasitism in the white rust pathogen of Arabidopsis thaliana.</title>
        <authorList>
            <person name="Kemen E."/>
            <person name="Gardiner A."/>
            <person name="Schultz-Larsen T."/>
            <person name="Kemen A.C."/>
            <person name="Balmuth A.L."/>
            <person name="Robert-Seilaniantz A."/>
            <person name="Bailey K."/>
            <person name="Holub E."/>
            <person name="Studholme D.J."/>
            <person name="Maclean D."/>
            <person name="Jones J.D."/>
        </authorList>
    </citation>
    <scope>NUCLEOTIDE SEQUENCE</scope>
</reference>
<name>F0WKC8_9STRA</name>
<accession>F0WKC8</accession>
<dbReference type="InterPro" id="IPR002110">
    <property type="entry name" value="Ankyrin_rpt"/>
</dbReference>
<proteinExistence type="predicted"/>
<dbReference type="Gene3D" id="1.25.40.20">
    <property type="entry name" value="Ankyrin repeat-containing domain"/>
    <property type="match status" value="1"/>
</dbReference>
<dbReference type="PROSITE" id="PS50297">
    <property type="entry name" value="ANK_REP_REGION"/>
    <property type="match status" value="1"/>
</dbReference>
<keyword evidence="1" id="KW-0040">ANK repeat</keyword>
<reference evidence="2" key="2">
    <citation type="submission" date="2011-02" db="EMBL/GenBank/DDBJ databases">
        <authorList>
            <person name="MacLean D."/>
        </authorList>
    </citation>
    <scope>NUCLEOTIDE SEQUENCE</scope>
</reference>
<feature type="repeat" description="ANK" evidence="1">
    <location>
        <begin position="143"/>
        <end position="175"/>
    </location>
</feature>
<gene>
    <name evidence="2" type="primary">AlNc14C132G6980</name>
    <name evidence="2" type="ORF">ALNC14_078750</name>
</gene>
<dbReference type="PROSITE" id="PS50088">
    <property type="entry name" value="ANK_REPEAT"/>
    <property type="match status" value="1"/>
</dbReference>
<dbReference type="PANTHER" id="PTHR24192">
    <property type="entry name" value="ANKYRIN REPEAT DOMAIN 40"/>
    <property type="match status" value="1"/>
</dbReference>
<protein>
    <submittedName>
        <fullName evidence="2">Uncharacterized protein AlNc14C132G6980</fullName>
    </submittedName>
</protein>
<evidence type="ECO:0000256" key="1">
    <source>
        <dbReference type="PROSITE-ProRule" id="PRU00023"/>
    </source>
</evidence>
<dbReference type="SMART" id="SM00248">
    <property type="entry name" value="ANK"/>
    <property type="match status" value="2"/>
</dbReference>
<dbReference type="EMBL" id="FR824177">
    <property type="protein sequence ID" value="CCA21732.1"/>
    <property type="molecule type" value="Genomic_DNA"/>
</dbReference>
<evidence type="ECO:0000313" key="2">
    <source>
        <dbReference type="EMBL" id="CCA21732.1"/>
    </source>
</evidence>
<sequence>MVDARQLFRCRRSLQEEMVVLRNLQEKFPMQASRIIENGNKLVQIVQLGNIRALYLAIRYMDESYIMPFFSIRMFRIACNRNRLDILSIMIKNGFDASQIAIRNTVHKMIELVDSDESATSLQSLVRFLVESGMNVNWQRECDLWTPLHVACDRNHLSIAYFLVSIGADVNAVAQYDRMPLQCALSFSQKNQNHSSRVMTENQQLIDMLRQHGARETWRTP</sequence>
<dbReference type="Pfam" id="PF12796">
    <property type="entry name" value="Ank_2"/>
    <property type="match status" value="1"/>
</dbReference>
<dbReference type="InterPro" id="IPR036770">
    <property type="entry name" value="Ankyrin_rpt-contain_sf"/>
</dbReference>
<dbReference type="SUPFAM" id="SSF48403">
    <property type="entry name" value="Ankyrin repeat"/>
    <property type="match status" value="1"/>
</dbReference>
<dbReference type="HOGENOM" id="CLU_088779_0_0_1"/>